<feature type="transmembrane region" description="Helical" evidence="2">
    <location>
        <begin position="410"/>
        <end position="429"/>
    </location>
</feature>
<dbReference type="EMBL" id="CAMXCT020006623">
    <property type="protein sequence ID" value="CAL1170602.1"/>
    <property type="molecule type" value="Genomic_DNA"/>
</dbReference>
<comment type="caution">
    <text evidence="3">The sequence shown here is derived from an EMBL/GenBank/DDBJ whole genome shotgun (WGS) entry which is preliminary data.</text>
</comment>
<evidence type="ECO:0000256" key="1">
    <source>
        <dbReference type="SAM" id="MobiDB-lite"/>
    </source>
</evidence>
<dbReference type="Pfam" id="PF12159">
    <property type="entry name" value="DUF3593"/>
    <property type="match status" value="1"/>
</dbReference>
<dbReference type="Proteomes" id="UP001152797">
    <property type="component" value="Unassembled WGS sequence"/>
</dbReference>
<sequence length="777" mass="84088">MARSATAAAVERIVHKACEETRRLEETKVFVFNLKVDSLTFDGGALKSLRGLHFAISLKKGSKVGRGILYTPAIKPIVEGSQGHEKCYFNMHYQVDILWEGCDMLTFSVYQQNLFFSSTLLGSCEMPLSLCFEQLVSAAKSCDPTEAGPLPIEVEMNLMYQTKPVLGRCDMFVSCSKEPLRSVGGRAALWATVPEPPGDKQRIHSEAIRLKMLQIHESHSLSRQLQQAQADLWLQGVERLTTEGTLDGNAVNIARACGLVSKERAETLREDKDKARKMLASRSGSFTWSEHDDTKSEFGCLVVTICVPLAVLAGVATVASAYKMGKRRSSWLLRASAIVLALALGHLSLSFCGLSSQRRFLFGERLQGNQASVDTANTARHALEGLDFAHVAGLAETSLLTSFSDQAGNINGVLFQASLPAYLIFLYFLSYKKNNTPPLVFFGFAFLLVFVLLTIPAGIISKNTFSVILADSDWLHGSAESLLTCTNIMIVLGFRGALTGNQELADNSNARGLSAFWLVAVIATLAVGVSLGFGAHTPFLGGLGSLGALDFPAEPVNALSIPTWIVHWSTVFEFLIAMSLAWTYADATGNPKWKGLTWGMFPSSVSSVFALTFHIFYNQIPWILTGQAVCTFIGNSTLAIATYRIASSNGWTLSELDPRPALARLMNSQTDAEEESFDVKKVAQVELTSGPLLLAEVILLTIVFAYGTKYGELMFGASIFQSPDSSLAAATVVLLPVLLVAFTIYSQSPDLQSGRLPELSASSASSASSPAPSVVEK</sequence>
<accession>A0A9P1DUZ3</accession>
<keyword evidence="6" id="KW-1185">Reference proteome</keyword>
<feature type="transmembrane region" description="Helical" evidence="2">
    <location>
        <begin position="596"/>
        <end position="616"/>
    </location>
</feature>
<evidence type="ECO:0000313" key="5">
    <source>
        <dbReference type="EMBL" id="CAL4804539.1"/>
    </source>
</evidence>
<dbReference type="Pfam" id="PF10693">
    <property type="entry name" value="DUF2499"/>
    <property type="match status" value="1"/>
</dbReference>
<feature type="transmembrane region" description="Helical" evidence="2">
    <location>
        <begin position="510"/>
        <end position="533"/>
    </location>
</feature>
<evidence type="ECO:0000313" key="6">
    <source>
        <dbReference type="Proteomes" id="UP001152797"/>
    </source>
</evidence>
<feature type="transmembrane region" description="Helical" evidence="2">
    <location>
        <begin position="565"/>
        <end position="584"/>
    </location>
</feature>
<feature type="region of interest" description="Disordered" evidence="1">
    <location>
        <begin position="751"/>
        <end position="777"/>
    </location>
</feature>
<dbReference type="OrthoDB" id="440026at2759"/>
<keyword evidence="2" id="KW-1133">Transmembrane helix</keyword>
<evidence type="ECO:0000313" key="3">
    <source>
        <dbReference type="EMBL" id="CAI4017227.1"/>
    </source>
</evidence>
<feature type="transmembrane region" description="Helical" evidence="2">
    <location>
        <begin position="331"/>
        <end position="351"/>
    </location>
</feature>
<feature type="transmembrane region" description="Helical" evidence="2">
    <location>
        <begin position="727"/>
        <end position="745"/>
    </location>
</feature>
<evidence type="ECO:0000313" key="4">
    <source>
        <dbReference type="EMBL" id="CAL1170602.1"/>
    </source>
</evidence>
<feature type="transmembrane region" description="Helical" evidence="2">
    <location>
        <begin position="301"/>
        <end position="319"/>
    </location>
</feature>
<name>A0A9P1DUZ3_9DINO</name>
<feature type="compositionally biased region" description="Low complexity" evidence="1">
    <location>
        <begin position="760"/>
        <end position="777"/>
    </location>
</feature>
<feature type="transmembrane region" description="Helical" evidence="2">
    <location>
        <begin position="481"/>
        <end position="498"/>
    </location>
</feature>
<protein>
    <submittedName>
        <fullName evidence="5">Ycf49-like protein</fullName>
    </submittedName>
</protein>
<gene>
    <name evidence="3" type="ORF">C1SCF055_LOCUS41886</name>
</gene>
<evidence type="ECO:0000256" key="2">
    <source>
        <dbReference type="SAM" id="Phobius"/>
    </source>
</evidence>
<dbReference type="PANTHER" id="PTHR35473:SF3">
    <property type="entry name" value="1-ACYL-SN-GLYCEROL-3-PHOSPHATE ACYLTRANSFERASE"/>
    <property type="match status" value="1"/>
</dbReference>
<reference evidence="4" key="2">
    <citation type="submission" date="2024-04" db="EMBL/GenBank/DDBJ databases">
        <authorList>
            <person name="Chen Y."/>
            <person name="Shah S."/>
            <person name="Dougan E. K."/>
            <person name="Thang M."/>
            <person name="Chan C."/>
        </authorList>
    </citation>
    <scope>NUCLEOTIDE SEQUENCE [LARGE SCALE GENOMIC DNA]</scope>
</reference>
<dbReference type="InterPro" id="IPR019634">
    <property type="entry name" value="Uncharacterised_Ycf49"/>
</dbReference>
<dbReference type="EMBL" id="CAMXCT030006623">
    <property type="protein sequence ID" value="CAL4804539.1"/>
    <property type="molecule type" value="Genomic_DNA"/>
</dbReference>
<dbReference type="AlphaFoldDB" id="A0A9P1DUZ3"/>
<keyword evidence="2" id="KW-0812">Transmembrane</keyword>
<feature type="transmembrane region" description="Helical" evidence="2">
    <location>
        <begin position="690"/>
        <end position="707"/>
    </location>
</feature>
<dbReference type="PANTHER" id="PTHR35473">
    <property type="entry name" value="1-ACYL-SN-GLYCEROL-3-PHOSPHATE ACYLTRANSFERASE"/>
    <property type="match status" value="1"/>
</dbReference>
<dbReference type="InterPro" id="IPR021995">
    <property type="entry name" value="DUF3593"/>
</dbReference>
<organism evidence="3">
    <name type="scientific">Cladocopium goreaui</name>
    <dbReference type="NCBI Taxonomy" id="2562237"/>
    <lineage>
        <taxon>Eukaryota</taxon>
        <taxon>Sar</taxon>
        <taxon>Alveolata</taxon>
        <taxon>Dinophyceae</taxon>
        <taxon>Suessiales</taxon>
        <taxon>Symbiodiniaceae</taxon>
        <taxon>Cladocopium</taxon>
    </lineage>
</organism>
<dbReference type="EMBL" id="CAMXCT010006623">
    <property type="protein sequence ID" value="CAI4017227.1"/>
    <property type="molecule type" value="Genomic_DNA"/>
</dbReference>
<keyword evidence="2" id="KW-0472">Membrane</keyword>
<feature type="transmembrane region" description="Helical" evidence="2">
    <location>
        <begin position="622"/>
        <end position="643"/>
    </location>
</feature>
<proteinExistence type="predicted"/>
<feature type="transmembrane region" description="Helical" evidence="2">
    <location>
        <begin position="441"/>
        <end position="461"/>
    </location>
</feature>
<reference evidence="3" key="1">
    <citation type="submission" date="2022-10" db="EMBL/GenBank/DDBJ databases">
        <authorList>
            <person name="Chen Y."/>
            <person name="Dougan E. K."/>
            <person name="Chan C."/>
            <person name="Rhodes N."/>
            <person name="Thang M."/>
        </authorList>
    </citation>
    <scope>NUCLEOTIDE SEQUENCE</scope>
</reference>